<dbReference type="PRINTS" id="PR02065">
    <property type="entry name" value="PROTEINDPCD"/>
</dbReference>
<dbReference type="Proteomes" id="UP000316759">
    <property type="component" value="Unassembled WGS sequence"/>
</dbReference>
<gene>
    <name evidence="3" type="ORF">FGIG_06792</name>
</gene>
<sequence>MTLDSVKTRLNSPRCNSSLEVMATSSSWLERLKASKKTLLVQDGKKKVHYTFDDTLELVEEYDEKTLLLLTRKWRKKTALGGDGLWEVEVGEPTNFPCALDDISESNANPRFSRCDTAKSFQWRIRNMPYPLSNYLVSVEGDNSDILVLRTANKKYFKKFDIPDMKRLNLQLMDKSVSLSHANNTLIISYAKPTEIMDHERLVRQHLSTLKPIDEASSDCRTS</sequence>
<evidence type="ECO:0000313" key="3">
    <source>
        <dbReference type="EMBL" id="TPP62938.1"/>
    </source>
</evidence>
<keyword evidence="4" id="KW-1185">Reference proteome</keyword>
<dbReference type="PANTHER" id="PTHR31921">
    <property type="entry name" value="PROTEIN DPCD"/>
    <property type="match status" value="1"/>
</dbReference>
<dbReference type="STRING" id="46835.A0A504YYR7"/>
<evidence type="ECO:0000256" key="1">
    <source>
        <dbReference type="ARBA" id="ARBA00010597"/>
    </source>
</evidence>
<comment type="similarity">
    <text evidence="1">Belongs to the DPCD family.</text>
</comment>
<dbReference type="InterPro" id="IPR026224">
    <property type="entry name" value="DPCD"/>
</dbReference>
<dbReference type="AlphaFoldDB" id="A0A504YYR7"/>
<evidence type="ECO:0000313" key="4">
    <source>
        <dbReference type="Proteomes" id="UP000316759"/>
    </source>
</evidence>
<dbReference type="Pfam" id="PF14913">
    <property type="entry name" value="DPCD"/>
    <property type="match status" value="1"/>
</dbReference>
<dbReference type="OrthoDB" id="10256139at2759"/>
<organism evidence="3 4">
    <name type="scientific">Fasciola gigantica</name>
    <name type="common">Giant liver fluke</name>
    <dbReference type="NCBI Taxonomy" id="46835"/>
    <lineage>
        <taxon>Eukaryota</taxon>
        <taxon>Metazoa</taxon>
        <taxon>Spiralia</taxon>
        <taxon>Lophotrochozoa</taxon>
        <taxon>Platyhelminthes</taxon>
        <taxon>Trematoda</taxon>
        <taxon>Digenea</taxon>
        <taxon>Plagiorchiida</taxon>
        <taxon>Echinostomata</taxon>
        <taxon>Echinostomatoidea</taxon>
        <taxon>Fasciolidae</taxon>
        <taxon>Fasciola</taxon>
    </lineage>
</organism>
<name>A0A504YYR7_FASGI</name>
<dbReference type="EMBL" id="SUNJ01006282">
    <property type="protein sequence ID" value="TPP62938.1"/>
    <property type="molecule type" value="Genomic_DNA"/>
</dbReference>
<evidence type="ECO:0000256" key="2">
    <source>
        <dbReference type="ARBA" id="ARBA00020330"/>
    </source>
</evidence>
<proteinExistence type="inferred from homology"/>
<comment type="caution">
    <text evidence="3">The sequence shown here is derived from an EMBL/GenBank/DDBJ whole genome shotgun (WGS) entry which is preliminary data.</text>
</comment>
<protein>
    <recommendedName>
        <fullName evidence="2">Protein DPCD</fullName>
    </recommendedName>
</protein>
<accession>A0A504YYR7</accession>
<reference evidence="3 4" key="1">
    <citation type="submission" date="2019-04" db="EMBL/GenBank/DDBJ databases">
        <title>Annotation for the trematode Fasciola gigantica.</title>
        <authorList>
            <person name="Choi Y.-J."/>
        </authorList>
    </citation>
    <scope>NUCLEOTIDE SEQUENCE [LARGE SCALE GENOMIC DNA]</scope>
    <source>
        <strain evidence="3">Uganda_cow_1</strain>
    </source>
</reference>
<dbReference type="PANTHER" id="PTHR31921:SF1">
    <property type="entry name" value="PROTEIN DPCD"/>
    <property type="match status" value="1"/>
</dbReference>